<dbReference type="Proteomes" id="UP001158576">
    <property type="component" value="Chromosome 2"/>
</dbReference>
<evidence type="ECO:0000313" key="2">
    <source>
        <dbReference type="EMBL" id="CAG5110354.1"/>
    </source>
</evidence>
<keyword evidence="3" id="KW-1185">Reference proteome</keyword>
<evidence type="ECO:0000313" key="3">
    <source>
        <dbReference type="Proteomes" id="UP001158576"/>
    </source>
</evidence>
<sequence length="140" mass="15641">MSNRVDPYPDIETENTDEVVTTQPISETWTPQKIIIESSKTEESEKIVEEEDIPVAGETIDEEIVSTNEFESTGLPDYYEEVDVAESDYGCFRDCCVDCASEATFCETHGIWEAIVDSLCDCLCDCLGDCLDDCSCECED</sequence>
<evidence type="ECO:0000256" key="1">
    <source>
        <dbReference type="SAM" id="MobiDB-lite"/>
    </source>
</evidence>
<feature type="region of interest" description="Disordered" evidence="1">
    <location>
        <begin position="1"/>
        <end position="25"/>
    </location>
</feature>
<accession>A0ABN7T2N0</accession>
<organism evidence="2 3">
    <name type="scientific">Oikopleura dioica</name>
    <name type="common">Tunicate</name>
    <dbReference type="NCBI Taxonomy" id="34765"/>
    <lineage>
        <taxon>Eukaryota</taxon>
        <taxon>Metazoa</taxon>
        <taxon>Chordata</taxon>
        <taxon>Tunicata</taxon>
        <taxon>Appendicularia</taxon>
        <taxon>Copelata</taxon>
        <taxon>Oikopleuridae</taxon>
        <taxon>Oikopleura</taxon>
    </lineage>
</organism>
<reference evidence="2 3" key="1">
    <citation type="submission" date="2021-04" db="EMBL/GenBank/DDBJ databases">
        <authorList>
            <person name="Bliznina A."/>
        </authorList>
    </citation>
    <scope>NUCLEOTIDE SEQUENCE [LARGE SCALE GENOMIC DNA]</scope>
</reference>
<dbReference type="EMBL" id="OU015567">
    <property type="protein sequence ID" value="CAG5110354.1"/>
    <property type="molecule type" value="Genomic_DNA"/>
</dbReference>
<gene>
    <name evidence="2" type="ORF">OKIOD_LOCUS13530</name>
</gene>
<name>A0ABN7T2N0_OIKDI</name>
<protein>
    <submittedName>
        <fullName evidence="2">Oidioi.mRNA.OKI2018_I69.chr2.g4765.t1.cds</fullName>
    </submittedName>
</protein>
<proteinExistence type="predicted"/>